<evidence type="ECO:0008006" key="5">
    <source>
        <dbReference type="Google" id="ProtNLM"/>
    </source>
</evidence>
<dbReference type="RefSeq" id="WP_166253930.1">
    <property type="nucleotide sequence ID" value="NZ_JAAMOW010000003.1"/>
</dbReference>
<keyword evidence="2" id="KW-0732">Signal</keyword>
<dbReference type="AlphaFoldDB" id="A0A6M2BQJ2"/>
<feature type="chain" id="PRO_5026710398" description="Outer membrane protein beta-barrel domain-containing protein" evidence="2">
    <location>
        <begin position="25"/>
        <end position="261"/>
    </location>
</feature>
<evidence type="ECO:0000256" key="2">
    <source>
        <dbReference type="SAM" id="SignalP"/>
    </source>
</evidence>
<feature type="compositionally biased region" description="Low complexity" evidence="1">
    <location>
        <begin position="33"/>
        <end position="87"/>
    </location>
</feature>
<organism evidence="3 4">
    <name type="scientific">Solimonas terrae</name>
    <dbReference type="NCBI Taxonomy" id="1396819"/>
    <lineage>
        <taxon>Bacteria</taxon>
        <taxon>Pseudomonadati</taxon>
        <taxon>Pseudomonadota</taxon>
        <taxon>Gammaproteobacteria</taxon>
        <taxon>Nevskiales</taxon>
        <taxon>Nevskiaceae</taxon>
        <taxon>Solimonas</taxon>
    </lineage>
</organism>
<sequence>MKHIRFVPLSVIALGLMAMNPVFAQDAGSDASAADAAGSAPADAATDGSADASAADTGSTGDAAATDDTQAAGSDSSSAGDDSTASSEPEEPPPPPRKPYYVYAGADYAFLHASLSKDSLKNALGGDSFDSNFYRMRVGTRLFKQIGVEAQFGIKNENGNDHDKVATKQMYGVYLVPTGNLFRFLEVSAPVGYSHLKLENGNGGVKFDAVSFGLNLDVPLYVNPDSRLPDVRIGGGGTVFYAESAARTYGYHAGIRLDFKI</sequence>
<keyword evidence="4" id="KW-1185">Reference proteome</keyword>
<evidence type="ECO:0000313" key="3">
    <source>
        <dbReference type="EMBL" id="NGY04481.1"/>
    </source>
</evidence>
<dbReference type="EMBL" id="JAAMOW010000003">
    <property type="protein sequence ID" value="NGY04481.1"/>
    <property type="molecule type" value="Genomic_DNA"/>
</dbReference>
<dbReference type="Proteomes" id="UP000472676">
    <property type="component" value="Unassembled WGS sequence"/>
</dbReference>
<reference evidence="3 4" key="1">
    <citation type="journal article" date="2014" name="Int. J. Syst. Evol. Microbiol.">
        <title>Solimonas terrae sp. nov., isolated from soil.</title>
        <authorList>
            <person name="Kim S.J."/>
            <person name="Moon J.Y."/>
            <person name="Weon H.Y."/>
            <person name="Ahn J.H."/>
            <person name="Chen W.M."/>
            <person name="Kwon S.W."/>
        </authorList>
    </citation>
    <scope>NUCLEOTIDE SEQUENCE [LARGE SCALE GENOMIC DNA]</scope>
    <source>
        <strain evidence="3 4">KIS83-12</strain>
    </source>
</reference>
<evidence type="ECO:0000313" key="4">
    <source>
        <dbReference type="Proteomes" id="UP000472676"/>
    </source>
</evidence>
<comment type="caution">
    <text evidence="3">The sequence shown here is derived from an EMBL/GenBank/DDBJ whole genome shotgun (WGS) entry which is preliminary data.</text>
</comment>
<feature type="signal peptide" evidence="2">
    <location>
        <begin position="1"/>
        <end position="24"/>
    </location>
</feature>
<gene>
    <name evidence="3" type="ORF">G7Y85_06885</name>
</gene>
<protein>
    <recommendedName>
        <fullName evidence="5">Outer membrane protein beta-barrel domain-containing protein</fullName>
    </recommendedName>
</protein>
<proteinExistence type="predicted"/>
<feature type="region of interest" description="Disordered" evidence="1">
    <location>
        <begin position="33"/>
        <end position="99"/>
    </location>
</feature>
<evidence type="ECO:0000256" key="1">
    <source>
        <dbReference type="SAM" id="MobiDB-lite"/>
    </source>
</evidence>
<name>A0A6M2BQJ2_9GAMM</name>
<accession>A0A6M2BQJ2</accession>